<evidence type="ECO:0000256" key="7">
    <source>
        <dbReference type="ARBA" id="ARBA00023004"/>
    </source>
</evidence>
<feature type="domain" description="Aminotransferase class V" evidence="11">
    <location>
        <begin position="6"/>
        <end position="357"/>
    </location>
</feature>
<keyword evidence="13" id="KW-1185">Reference proteome</keyword>
<dbReference type="GO" id="GO:0051536">
    <property type="term" value="F:iron-sulfur cluster binding"/>
    <property type="evidence" value="ECO:0007669"/>
    <property type="project" value="UniProtKB-KW"/>
</dbReference>
<keyword evidence="8" id="KW-0411">Iron-sulfur</keyword>
<dbReference type="EMBL" id="JACCHJ010000001">
    <property type="protein sequence ID" value="NYK11316.1"/>
    <property type="molecule type" value="Genomic_DNA"/>
</dbReference>
<keyword evidence="7" id="KW-0408">Iron</keyword>
<dbReference type="GO" id="GO:0031071">
    <property type="term" value="F:cysteine desulfurase activity"/>
    <property type="evidence" value="ECO:0007669"/>
    <property type="project" value="UniProtKB-EC"/>
</dbReference>
<dbReference type="EC" id="2.8.1.7" evidence="3"/>
<dbReference type="PANTHER" id="PTHR11601:SF34">
    <property type="entry name" value="CYSTEINE DESULFURASE"/>
    <property type="match status" value="1"/>
</dbReference>
<dbReference type="AlphaFoldDB" id="A0A853DQG9"/>
<dbReference type="InterPro" id="IPR015421">
    <property type="entry name" value="PyrdxlP-dep_Trfase_major"/>
</dbReference>
<dbReference type="InterPro" id="IPR016454">
    <property type="entry name" value="Cysteine_dSase"/>
</dbReference>
<dbReference type="InterPro" id="IPR015422">
    <property type="entry name" value="PyrdxlP-dep_Trfase_small"/>
</dbReference>
<reference evidence="12 13" key="1">
    <citation type="submission" date="2020-07" db="EMBL/GenBank/DDBJ databases">
        <title>Sequencing the genomes of 1000 actinobacteria strains.</title>
        <authorList>
            <person name="Klenk H.-P."/>
        </authorList>
    </citation>
    <scope>NUCLEOTIDE SEQUENCE [LARGE SCALE GENOMIC DNA]</scope>
    <source>
        <strain evidence="12 13">DSM 15166</strain>
    </source>
</reference>
<evidence type="ECO:0000256" key="5">
    <source>
        <dbReference type="ARBA" id="ARBA00022723"/>
    </source>
</evidence>
<comment type="caution">
    <text evidence="12">The sequence shown here is derived from an EMBL/GenBank/DDBJ whole genome shotgun (WGS) entry which is preliminary data.</text>
</comment>
<dbReference type="RefSeq" id="WP_179701829.1">
    <property type="nucleotide sequence ID" value="NZ_BAAAHA010000001.1"/>
</dbReference>
<dbReference type="Gene3D" id="1.10.260.50">
    <property type="match status" value="1"/>
</dbReference>
<dbReference type="InterPro" id="IPR020578">
    <property type="entry name" value="Aminotrans_V_PyrdxlP_BS"/>
</dbReference>
<dbReference type="PANTHER" id="PTHR11601">
    <property type="entry name" value="CYSTEINE DESULFURYLASE FAMILY MEMBER"/>
    <property type="match status" value="1"/>
</dbReference>
<proteinExistence type="inferred from homology"/>
<dbReference type="GO" id="GO:0046872">
    <property type="term" value="F:metal ion binding"/>
    <property type="evidence" value="ECO:0007669"/>
    <property type="project" value="UniProtKB-KW"/>
</dbReference>
<evidence type="ECO:0000256" key="9">
    <source>
        <dbReference type="ARBA" id="ARBA00050776"/>
    </source>
</evidence>
<evidence type="ECO:0000256" key="6">
    <source>
        <dbReference type="ARBA" id="ARBA00022898"/>
    </source>
</evidence>
<evidence type="ECO:0000256" key="4">
    <source>
        <dbReference type="ARBA" id="ARBA00022679"/>
    </source>
</evidence>
<dbReference type="Proteomes" id="UP000521075">
    <property type="component" value="Unassembled WGS sequence"/>
</dbReference>
<evidence type="ECO:0000256" key="1">
    <source>
        <dbReference type="ARBA" id="ARBA00001933"/>
    </source>
</evidence>
<dbReference type="Gene3D" id="3.90.1150.10">
    <property type="entry name" value="Aspartate Aminotransferase, domain 1"/>
    <property type="match status" value="1"/>
</dbReference>
<evidence type="ECO:0000256" key="10">
    <source>
        <dbReference type="RuleBase" id="RU004504"/>
    </source>
</evidence>
<dbReference type="SUPFAM" id="SSF53383">
    <property type="entry name" value="PLP-dependent transferases"/>
    <property type="match status" value="1"/>
</dbReference>
<dbReference type="Pfam" id="PF00266">
    <property type="entry name" value="Aminotran_5"/>
    <property type="match status" value="1"/>
</dbReference>
<keyword evidence="4 12" id="KW-0808">Transferase</keyword>
<evidence type="ECO:0000313" key="12">
    <source>
        <dbReference type="EMBL" id="NYK11316.1"/>
    </source>
</evidence>
<organism evidence="12 13">
    <name type="scientific">Leifsonia naganoensis</name>
    <dbReference type="NCBI Taxonomy" id="150025"/>
    <lineage>
        <taxon>Bacteria</taxon>
        <taxon>Bacillati</taxon>
        <taxon>Actinomycetota</taxon>
        <taxon>Actinomycetes</taxon>
        <taxon>Micrococcales</taxon>
        <taxon>Microbacteriaceae</taxon>
        <taxon>Leifsonia</taxon>
    </lineage>
</organism>
<name>A0A853DQG9_9MICO</name>
<dbReference type="PIRSF" id="PIRSF005572">
    <property type="entry name" value="NifS"/>
    <property type="match status" value="1"/>
</dbReference>
<dbReference type="InterPro" id="IPR015424">
    <property type="entry name" value="PyrdxlP-dep_Trfase"/>
</dbReference>
<dbReference type="FunFam" id="3.40.640.10:FF:000084">
    <property type="entry name" value="IscS-like cysteine desulfurase"/>
    <property type="match status" value="1"/>
</dbReference>
<keyword evidence="5" id="KW-0479">Metal-binding</keyword>
<evidence type="ECO:0000313" key="13">
    <source>
        <dbReference type="Proteomes" id="UP000521075"/>
    </source>
</evidence>
<sequence>MTGGLYLDAAATSAVRREVLEAMWPYLTGDFGNPSSHHAVGESAARALADARATVAAWLGCRASEVVFTSGGTEADNLAIKGIALASPRGRHIVTTPIEHEAVLESVDHLVRLHGFETTFVPVGRDGLVDPAAFAAALRPDTTLASVMLANNEVGTVQPIAALAALAHEHRIPFHTDAVQAAGWLPLDVRELGVDALSVSGHKIGAPKGIGALFVRGRIPLEPVLHGGGQERGRRSGTENVAGAVALATAARLATAGREANAAAAAEARDGFVAAVLAVAPGAQLTGHPARRLPGTASFVFPGTNGEAVLLELERHGIVSSSGSACAAGSEDASHVLLALGYPEDLARTAVRFSWGPEVGAAELASVAPAVGEAVRTVQSLGR</sequence>
<dbReference type="InterPro" id="IPR000192">
    <property type="entry name" value="Aminotrans_V_dom"/>
</dbReference>
<evidence type="ECO:0000259" key="11">
    <source>
        <dbReference type="Pfam" id="PF00266"/>
    </source>
</evidence>
<gene>
    <name evidence="12" type="ORF">HNR14_003197</name>
</gene>
<comment type="catalytic activity">
    <reaction evidence="9">
        <text>(sulfur carrier)-H + L-cysteine = (sulfur carrier)-SH + L-alanine</text>
        <dbReference type="Rhea" id="RHEA:43892"/>
        <dbReference type="Rhea" id="RHEA-COMP:14737"/>
        <dbReference type="Rhea" id="RHEA-COMP:14739"/>
        <dbReference type="ChEBI" id="CHEBI:29917"/>
        <dbReference type="ChEBI" id="CHEBI:35235"/>
        <dbReference type="ChEBI" id="CHEBI:57972"/>
        <dbReference type="ChEBI" id="CHEBI:64428"/>
        <dbReference type="EC" id="2.8.1.7"/>
    </reaction>
</comment>
<dbReference type="Gene3D" id="3.40.640.10">
    <property type="entry name" value="Type I PLP-dependent aspartate aminotransferase-like (Major domain)"/>
    <property type="match status" value="1"/>
</dbReference>
<keyword evidence="6" id="KW-0663">Pyridoxal phosphate</keyword>
<protein>
    <recommendedName>
        <fullName evidence="3">cysteine desulfurase</fullName>
        <ecNumber evidence="3">2.8.1.7</ecNumber>
    </recommendedName>
</protein>
<comment type="cofactor">
    <cofactor evidence="1 10">
        <name>pyridoxal 5'-phosphate</name>
        <dbReference type="ChEBI" id="CHEBI:597326"/>
    </cofactor>
</comment>
<evidence type="ECO:0000256" key="8">
    <source>
        <dbReference type="ARBA" id="ARBA00023014"/>
    </source>
</evidence>
<evidence type="ECO:0000256" key="3">
    <source>
        <dbReference type="ARBA" id="ARBA00012239"/>
    </source>
</evidence>
<evidence type="ECO:0000256" key="2">
    <source>
        <dbReference type="ARBA" id="ARBA00006490"/>
    </source>
</evidence>
<accession>A0A853DQG9</accession>
<dbReference type="PROSITE" id="PS00595">
    <property type="entry name" value="AA_TRANSFER_CLASS_5"/>
    <property type="match status" value="1"/>
</dbReference>
<comment type="similarity">
    <text evidence="2">Belongs to the class-V pyridoxal-phosphate-dependent aminotransferase family. NifS/IscS subfamily.</text>
</comment>